<comment type="caution">
    <text evidence="5">The sequence shown here is derived from an EMBL/GenBank/DDBJ whole genome shotgun (WGS) entry which is preliminary data.</text>
</comment>
<dbReference type="EMBL" id="JAPWGY010000007">
    <property type="protein sequence ID" value="MCZ4282473.1"/>
    <property type="molecule type" value="Genomic_DNA"/>
</dbReference>
<dbReference type="SUPFAM" id="SSF50891">
    <property type="entry name" value="Cyclophilin-like"/>
    <property type="match status" value="1"/>
</dbReference>
<proteinExistence type="predicted"/>
<accession>A0ABT4LMW2</accession>
<evidence type="ECO:0000313" key="5">
    <source>
        <dbReference type="EMBL" id="MCZ4282473.1"/>
    </source>
</evidence>
<dbReference type="RefSeq" id="WP_269424617.1">
    <property type="nucleotide sequence ID" value="NZ_JAPWGY010000007.1"/>
</dbReference>
<dbReference type="PANTHER" id="PTHR34698">
    <property type="entry name" value="5-OXOPROLINASE SUBUNIT B"/>
    <property type="match status" value="1"/>
</dbReference>
<evidence type="ECO:0000256" key="2">
    <source>
        <dbReference type="ARBA" id="ARBA00022801"/>
    </source>
</evidence>
<dbReference type="InterPro" id="IPR003833">
    <property type="entry name" value="CT_C_D"/>
</dbReference>
<keyword evidence="3" id="KW-0067">ATP-binding</keyword>
<evidence type="ECO:0000259" key="4">
    <source>
        <dbReference type="SMART" id="SM00796"/>
    </source>
</evidence>
<gene>
    <name evidence="5" type="primary">pxpB</name>
    <name evidence="5" type="ORF">O4H49_16925</name>
</gene>
<keyword evidence="1" id="KW-0547">Nucleotide-binding</keyword>
<dbReference type="SUPFAM" id="SSF160467">
    <property type="entry name" value="PH0987 N-terminal domain-like"/>
    <property type="match status" value="1"/>
</dbReference>
<reference evidence="5" key="1">
    <citation type="submission" date="2022-12" db="EMBL/GenBank/DDBJ databases">
        <title>Bacterial isolates from different developmental stages of Nematostella vectensis.</title>
        <authorList>
            <person name="Fraune S."/>
        </authorList>
    </citation>
    <scope>NUCLEOTIDE SEQUENCE</scope>
    <source>
        <strain evidence="5">G21630-S1</strain>
    </source>
</reference>
<dbReference type="InterPro" id="IPR029000">
    <property type="entry name" value="Cyclophilin-like_dom_sf"/>
</dbReference>
<evidence type="ECO:0000313" key="6">
    <source>
        <dbReference type="Proteomes" id="UP001069802"/>
    </source>
</evidence>
<dbReference type="EC" id="3.5.2.9" evidence="5"/>
<name>A0ABT4LMW2_9PROT</name>
<dbReference type="SMART" id="SM00796">
    <property type="entry name" value="AHS1"/>
    <property type="match status" value="1"/>
</dbReference>
<evidence type="ECO:0000256" key="1">
    <source>
        <dbReference type="ARBA" id="ARBA00022741"/>
    </source>
</evidence>
<keyword evidence="2 5" id="KW-0378">Hydrolase</keyword>
<keyword evidence="6" id="KW-1185">Reference proteome</keyword>
<feature type="domain" description="Carboxyltransferase" evidence="4">
    <location>
        <begin position="3"/>
        <end position="208"/>
    </location>
</feature>
<dbReference type="PANTHER" id="PTHR34698:SF2">
    <property type="entry name" value="5-OXOPROLINASE SUBUNIT B"/>
    <property type="match status" value="1"/>
</dbReference>
<dbReference type="GO" id="GO:0017168">
    <property type="term" value="F:5-oxoprolinase (ATP-hydrolyzing) activity"/>
    <property type="evidence" value="ECO:0007669"/>
    <property type="project" value="UniProtKB-EC"/>
</dbReference>
<protein>
    <submittedName>
        <fullName evidence="5">5-oxoprolinase subunit PxpB</fullName>
        <ecNumber evidence="5">3.5.2.9</ecNumber>
    </submittedName>
</protein>
<dbReference type="Proteomes" id="UP001069802">
    <property type="component" value="Unassembled WGS sequence"/>
</dbReference>
<dbReference type="Gene3D" id="2.40.100.10">
    <property type="entry name" value="Cyclophilin-like"/>
    <property type="match status" value="1"/>
</dbReference>
<dbReference type="Pfam" id="PF02682">
    <property type="entry name" value="CT_C_D"/>
    <property type="match status" value="1"/>
</dbReference>
<dbReference type="NCBIfam" id="TIGR00370">
    <property type="entry name" value="5-oxoprolinase subunit PxpB"/>
    <property type="match status" value="1"/>
</dbReference>
<dbReference type="InterPro" id="IPR010016">
    <property type="entry name" value="PxpB"/>
</dbReference>
<organism evidence="5 6">
    <name type="scientific">Kiloniella laminariae</name>
    <dbReference type="NCBI Taxonomy" id="454162"/>
    <lineage>
        <taxon>Bacteria</taxon>
        <taxon>Pseudomonadati</taxon>
        <taxon>Pseudomonadota</taxon>
        <taxon>Alphaproteobacteria</taxon>
        <taxon>Rhodospirillales</taxon>
        <taxon>Kiloniellaceae</taxon>
        <taxon>Kiloniella</taxon>
    </lineage>
</organism>
<sequence>MDIRILTVGDAAFTIEFPGLEGVSGARQVAALRSRVQEKIKAGQLSGIVDIISASRALTICIDPFVGDFKHLQTAVAALAKQKLSLTKGASQLWRLPACYEGDYGPDLEDVAARSGMTAREVITLHSDREYELLQIGFLPGFPFLAEIDERLRFPRRTSPRVRVPAGSVGIANAQTAIYPWESPGGWHLLARCPVPLFNPLWARPSLLDTGAKVKFEPVSSHDLLLLQQDLASGKLDPHSFVAEGGEG</sequence>
<dbReference type="Gene3D" id="3.30.1360.40">
    <property type="match status" value="1"/>
</dbReference>
<evidence type="ECO:0000256" key="3">
    <source>
        <dbReference type="ARBA" id="ARBA00022840"/>
    </source>
</evidence>